<organism evidence="2 3">
    <name type="scientific">Paraferrimonas sedimenticola</name>
    <dbReference type="NCBI Taxonomy" id="375674"/>
    <lineage>
        <taxon>Bacteria</taxon>
        <taxon>Pseudomonadati</taxon>
        <taxon>Pseudomonadota</taxon>
        <taxon>Gammaproteobacteria</taxon>
        <taxon>Alteromonadales</taxon>
        <taxon>Ferrimonadaceae</taxon>
        <taxon>Paraferrimonas</taxon>
    </lineage>
</organism>
<comment type="caution">
    <text evidence="2">The sequence shown here is derived from an EMBL/GenBank/DDBJ whole genome shotgun (WGS) entry which is preliminary data.</text>
</comment>
<dbReference type="PANTHER" id="PTHR43162:SF1">
    <property type="entry name" value="PRESTALK A DIFFERENTIATION PROTEIN A"/>
    <property type="match status" value="1"/>
</dbReference>
<name>A0AA37RUJ7_9GAMM</name>
<dbReference type="PANTHER" id="PTHR43162">
    <property type="match status" value="1"/>
</dbReference>
<dbReference type="Gene3D" id="3.90.25.10">
    <property type="entry name" value="UDP-galactose 4-epimerase, domain 1"/>
    <property type="match status" value="1"/>
</dbReference>
<dbReference type="InterPro" id="IPR008030">
    <property type="entry name" value="NmrA-like"/>
</dbReference>
<accession>A0AA37RUJ7</accession>
<protein>
    <submittedName>
        <fullName evidence="2">NAD(P)-dependent oxidoreductase</fullName>
    </submittedName>
</protein>
<dbReference type="RefSeq" id="WP_095505511.1">
    <property type="nucleotide sequence ID" value="NZ_BSNC01000003.1"/>
</dbReference>
<dbReference type="Pfam" id="PF05368">
    <property type="entry name" value="NmrA"/>
    <property type="match status" value="1"/>
</dbReference>
<evidence type="ECO:0000313" key="2">
    <source>
        <dbReference type="EMBL" id="GLP95509.1"/>
    </source>
</evidence>
<dbReference type="CDD" id="cd05269">
    <property type="entry name" value="TMR_SDR_a"/>
    <property type="match status" value="1"/>
</dbReference>
<dbReference type="Proteomes" id="UP001161422">
    <property type="component" value="Unassembled WGS sequence"/>
</dbReference>
<dbReference type="AlphaFoldDB" id="A0AA37RUJ7"/>
<proteinExistence type="predicted"/>
<sequence length="287" mass="31437">MILLTGATGKTGAVVAKTLAAKGLPLRAIVRDSNKAQFLQELGVELVQGSCDDKARLEQAMKGADKLLILLPNGPQQQAMESLLVEVAKAQQVKYVVKLSSMESRPEVDAQVPQMHLAIEQQIRDSGMDWCFVRPNFFMQNLLASAYTINHDNLFAYPSGKGKVAMTDCDDVGAFLAEVLSDAKHAGQSYEISGPELMDFDRAAEIFSQVLGREIRYVDIPAAEYQAILETVLVPWHATVVTELLVDIASDDYVHTTTTFEEVVGRPPRSLADFVKAHKAVFQGGQQ</sequence>
<feature type="domain" description="NmrA-like" evidence="1">
    <location>
        <begin position="2"/>
        <end position="234"/>
    </location>
</feature>
<dbReference type="InterPro" id="IPR051604">
    <property type="entry name" value="Ergot_Alk_Oxidoreductase"/>
</dbReference>
<dbReference type="SUPFAM" id="SSF51735">
    <property type="entry name" value="NAD(P)-binding Rossmann-fold domains"/>
    <property type="match status" value="1"/>
</dbReference>
<dbReference type="Gene3D" id="3.40.50.720">
    <property type="entry name" value="NAD(P)-binding Rossmann-like Domain"/>
    <property type="match status" value="1"/>
</dbReference>
<dbReference type="EMBL" id="BSNC01000003">
    <property type="protein sequence ID" value="GLP95509.1"/>
    <property type="molecule type" value="Genomic_DNA"/>
</dbReference>
<reference evidence="2" key="2">
    <citation type="submission" date="2023-01" db="EMBL/GenBank/DDBJ databases">
        <title>Draft genome sequence of Paraferrimonas sedimenticola strain NBRC 101628.</title>
        <authorList>
            <person name="Sun Q."/>
            <person name="Mori K."/>
        </authorList>
    </citation>
    <scope>NUCLEOTIDE SEQUENCE</scope>
    <source>
        <strain evidence="2">NBRC 101628</strain>
    </source>
</reference>
<keyword evidence="3" id="KW-1185">Reference proteome</keyword>
<evidence type="ECO:0000313" key="3">
    <source>
        <dbReference type="Proteomes" id="UP001161422"/>
    </source>
</evidence>
<evidence type="ECO:0000259" key="1">
    <source>
        <dbReference type="Pfam" id="PF05368"/>
    </source>
</evidence>
<dbReference type="InterPro" id="IPR036291">
    <property type="entry name" value="NAD(P)-bd_dom_sf"/>
</dbReference>
<reference evidence="2" key="1">
    <citation type="journal article" date="2014" name="Int. J. Syst. Evol. Microbiol.">
        <title>Complete genome sequence of Corynebacterium casei LMG S-19264T (=DSM 44701T), isolated from a smear-ripened cheese.</title>
        <authorList>
            <consortium name="US DOE Joint Genome Institute (JGI-PGF)"/>
            <person name="Walter F."/>
            <person name="Albersmeier A."/>
            <person name="Kalinowski J."/>
            <person name="Ruckert C."/>
        </authorList>
    </citation>
    <scope>NUCLEOTIDE SEQUENCE</scope>
    <source>
        <strain evidence="2">NBRC 101628</strain>
    </source>
</reference>
<gene>
    <name evidence="2" type="ORF">GCM10007895_08150</name>
</gene>